<feature type="compositionally biased region" description="Basic residues" evidence="1">
    <location>
        <begin position="97"/>
        <end position="108"/>
    </location>
</feature>
<proteinExistence type="predicted"/>
<comment type="caution">
    <text evidence="3">The sequence shown here is derived from an EMBL/GenBank/DDBJ whole genome shotgun (WGS) entry which is preliminary data.</text>
</comment>
<organism evidence="3 4">
    <name type="scientific">Glutamicibacter ardleyensis</name>
    <dbReference type="NCBI Taxonomy" id="225894"/>
    <lineage>
        <taxon>Bacteria</taxon>
        <taxon>Bacillati</taxon>
        <taxon>Actinomycetota</taxon>
        <taxon>Actinomycetes</taxon>
        <taxon>Micrococcales</taxon>
        <taxon>Micrococcaceae</taxon>
        <taxon>Glutamicibacter</taxon>
    </lineage>
</organism>
<dbReference type="InterPro" id="IPR001387">
    <property type="entry name" value="Cro/C1-type_HTH"/>
</dbReference>
<evidence type="ECO:0000313" key="3">
    <source>
        <dbReference type="EMBL" id="GGJ53819.1"/>
    </source>
</evidence>
<dbReference type="EMBL" id="BMKX01000002">
    <property type="protein sequence ID" value="GGJ53819.1"/>
    <property type="molecule type" value="Genomic_DNA"/>
</dbReference>
<gene>
    <name evidence="3" type="ORF">GCM10007173_10470</name>
</gene>
<evidence type="ECO:0000259" key="2">
    <source>
        <dbReference type="Pfam" id="PF13443"/>
    </source>
</evidence>
<reference evidence="4" key="1">
    <citation type="journal article" date="2019" name="Int. J. Syst. Evol. Microbiol.">
        <title>The Global Catalogue of Microorganisms (GCM) 10K type strain sequencing project: providing services to taxonomists for standard genome sequencing and annotation.</title>
        <authorList>
            <consortium name="The Broad Institute Genomics Platform"/>
            <consortium name="The Broad Institute Genome Sequencing Center for Infectious Disease"/>
            <person name="Wu L."/>
            <person name="Ma J."/>
        </authorList>
    </citation>
    <scope>NUCLEOTIDE SEQUENCE [LARGE SCALE GENOMIC DNA]</scope>
    <source>
        <strain evidence="4">CGMCC 1.3685</strain>
    </source>
</reference>
<evidence type="ECO:0000256" key="1">
    <source>
        <dbReference type="SAM" id="MobiDB-lite"/>
    </source>
</evidence>
<sequence length="114" mass="12887">MTKRVETVWNLRRLMADQGLFKTTELIPMLEDFGVSLSREQVFRLVIQTPERANLNFIGAVCAALKCTVSDLIEVRVVEEKAVVNTVEPSRGSIRNIRPKPARIHRPPHAPQGK</sequence>
<dbReference type="Pfam" id="PF13443">
    <property type="entry name" value="HTH_26"/>
    <property type="match status" value="1"/>
</dbReference>
<accession>A0ABQ2DD10</accession>
<feature type="region of interest" description="Disordered" evidence="1">
    <location>
        <begin position="90"/>
        <end position="114"/>
    </location>
</feature>
<name>A0ABQ2DD10_9MICC</name>
<evidence type="ECO:0000313" key="4">
    <source>
        <dbReference type="Proteomes" id="UP000606115"/>
    </source>
</evidence>
<dbReference type="RefSeq" id="WP_188684259.1">
    <property type="nucleotide sequence ID" value="NZ_BMKX01000002.1"/>
</dbReference>
<protein>
    <recommendedName>
        <fullName evidence="2">HTH cro/C1-type domain-containing protein</fullName>
    </recommendedName>
</protein>
<dbReference type="GeneID" id="303303438"/>
<keyword evidence="4" id="KW-1185">Reference proteome</keyword>
<feature type="domain" description="HTH cro/C1-type" evidence="2">
    <location>
        <begin position="10"/>
        <end position="74"/>
    </location>
</feature>
<dbReference type="Proteomes" id="UP000606115">
    <property type="component" value="Unassembled WGS sequence"/>
</dbReference>